<dbReference type="EMBL" id="GL376603">
    <property type="status" value="NOT_ANNOTATED_CDS"/>
    <property type="molecule type" value="Genomic_DNA"/>
</dbReference>
<dbReference type="Gene3D" id="3.30.1520.10">
    <property type="entry name" value="Phox-like domain"/>
    <property type="match status" value="1"/>
</dbReference>
<dbReference type="HOGENOM" id="CLU_085932_1_0_1"/>
<keyword evidence="2" id="KW-1185">Reference proteome</keyword>
<organism evidence="1 2">
    <name type="scientific">Globisporangium ultimum (strain ATCC 200006 / CBS 805.95 / DAOM BR144)</name>
    <name type="common">Pythium ultimum</name>
    <dbReference type="NCBI Taxonomy" id="431595"/>
    <lineage>
        <taxon>Eukaryota</taxon>
        <taxon>Sar</taxon>
        <taxon>Stramenopiles</taxon>
        <taxon>Oomycota</taxon>
        <taxon>Peronosporomycetes</taxon>
        <taxon>Pythiales</taxon>
        <taxon>Pythiaceae</taxon>
        <taxon>Globisporangium</taxon>
    </lineage>
</organism>
<reference evidence="1" key="3">
    <citation type="submission" date="2015-02" db="UniProtKB">
        <authorList>
            <consortium name="EnsemblProtists"/>
        </authorList>
    </citation>
    <scope>IDENTIFICATION</scope>
    <source>
        <strain evidence="1">DAOM BR144</strain>
    </source>
</reference>
<reference evidence="2" key="2">
    <citation type="submission" date="2010-04" db="EMBL/GenBank/DDBJ databases">
        <authorList>
            <person name="Buell R."/>
            <person name="Hamilton J."/>
            <person name="Hostetler J."/>
        </authorList>
    </citation>
    <scope>NUCLEOTIDE SEQUENCE [LARGE SCALE GENOMIC DNA]</scope>
    <source>
        <strain evidence="2">DAOM:BR144</strain>
    </source>
</reference>
<dbReference type="InterPro" id="IPR036871">
    <property type="entry name" value="PX_dom_sf"/>
</dbReference>
<proteinExistence type="predicted"/>
<evidence type="ECO:0000313" key="2">
    <source>
        <dbReference type="Proteomes" id="UP000019132"/>
    </source>
</evidence>
<dbReference type="Proteomes" id="UP000019132">
    <property type="component" value="Unassembled WGS sequence"/>
</dbReference>
<dbReference type="VEuPathDB" id="FungiDB:PYU1_G003202"/>
<dbReference type="GO" id="GO:0035091">
    <property type="term" value="F:phosphatidylinositol binding"/>
    <property type="evidence" value="ECO:0007669"/>
    <property type="project" value="InterPro"/>
</dbReference>
<dbReference type="AlphaFoldDB" id="K3WE18"/>
<accession>K3WE18</accession>
<reference evidence="2" key="1">
    <citation type="journal article" date="2010" name="Genome Biol.">
        <title>Genome sequence of the necrotrophic plant pathogen Pythium ultimum reveals original pathogenicity mechanisms and effector repertoire.</title>
        <authorList>
            <person name="Levesque C.A."/>
            <person name="Brouwer H."/>
            <person name="Cano L."/>
            <person name="Hamilton J.P."/>
            <person name="Holt C."/>
            <person name="Huitema E."/>
            <person name="Raffaele S."/>
            <person name="Robideau G.P."/>
            <person name="Thines M."/>
            <person name="Win J."/>
            <person name="Zerillo M.M."/>
            <person name="Beakes G.W."/>
            <person name="Boore J.L."/>
            <person name="Busam D."/>
            <person name="Dumas B."/>
            <person name="Ferriera S."/>
            <person name="Fuerstenberg S.I."/>
            <person name="Gachon C.M."/>
            <person name="Gaulin E."/>
            <person name="Govers F."/>
            <person name="Grenville-Briggs L."/>
            <person name="Horner N."/>
            <person name="Hostetler J."/>
            <person name="Jiang R.H."/>
            <person name="Johnson J."/>
            <person name="Krajaejun T."/>
            <person name="Lin H."/>
            <person name="Meijer H.J."/>
            <person name="Moore B."/>
            <person name="Morris P."/>
            <person name="Phuntmart V."/>
            <person name="Puiu D."/>
            <person name="Shetty J."/>
            <person name="Stajich J.E."/>
            <person name="Tripathy S."/>
            <person name="Wawra S."/>
            <person name="van West P."/>
            <person name="Whitty B.R."/>
            <person name="Coutinho P.M."/>
            <person name="Henrissat B."/>
            <person name="Martin F."/>
            <person name="Thomas P.D."/>
            <person name="Tyler B.M."/>
            <person name="De Vries R.P."/>
            <person name="Kamoun S."/>
            <person name="Yandell M."/>
            <person name="Tisserat N."/>
            <person name="Buell C.R."/>
        </authorList>
    </citation>
    <scope>NUCLEOTIDE SEQUENCE</scope>
    <source>
        <strain evidence="2">DAOM:BR144</strain>
    </source>
</reference>
<name>K3WE18_GLOUD</name>
<dbReference type="OMA" id="RYQAWAY"/>
<sequence length="238" mass="27557">MAQSDELPRNDAGAATLAQVRPLAPLARKPSFVEKSMPIKKAPHLQPVALAPERWSAAMAPLAFLGTIERIEINRTRVRDGVTYYVLDVYLYHVASRLPTNLNNLRRSQSVCTSRVAREDAQPDYQVERRFSEFCELRQSVYDSVSKNPHFNCRHCSVFVEYVRFNGRQPRSFVKLMSGINKRKMILSEFMNAFLRMAQNKELQNRKCLAEDQVPHLLEEFVRDPERHLDPLARLSWL</sequence>
<dbReference type="EnsemblProtists" id="PYU1_T003209">
    <property type="protein sequence ID" value="PYU1_T003209"/>
    <property type="gene ID" value="PYU1_G003202"/>
</dbReference>
<evidence type="ECO:0000313" key="1">
    <source>
        <dbReference type="EnsemblProtists" id="PYU1_T003209"/>
    </source>
</evidence>
<evidence type="ECO:0008006" key="3">
    <source>
        <dbReference type="Google" id="ProtNLM"/>
    </source>
</evidence>
<dbReference type="InParanoid" id="K3WE18"/>
<dbReference type="STRING" id="431595.K3WE18"/>
<protein>
    <recommendedName>
        <fullName evidence="3">PX domain-containing protein</fullName>
    </recommendedName>
</protein>
<dbReference type="eggNOG" id="ENOG502S2CM">
    <property type="taxonomic scope" value="Eukaryota"/>
</dbReference>